<dbReference type="PANTHER" id="PTHR34203:SF15">
    <property type="entry name" value="SLL1173 PROTEIN"/>
    <property type="match status" value="1"/>
</dbReference>
<feature type="region of interest" description="Disordered" evidence="1">
    <location>
        <begin position="48"/>
        <end position="82"/>
    </location>
</feature>
<feature type="region of interest" description="Disordered" evidence="1">
    <location>
        <begin position="1285"/>
        <end position="1347"/>
    </location>
</feature>
<feature type="region of interest" description="Disordered" evidence="1">
    <location>
        <begin position="1675"/>
        <end position="1710"/>
    </location>
</feature>
<feature type="region of interest" description="Disordered" evidence="1">
    <location>
        <begin position="1630"/>
        <end position="1657"/>
    </location>
</feature>
<evidence type="ECO:0000313" key="4">
    <source>
        <dbReference type="Proteomes" id="UP001189429"/>
    </source>
</evidence>
<feature type="region of interest" description="Disordered" evidence="1">
    <location>
        <begin position="1723"/>
        <end position="1748"/>
    </location>
</feature>
<evidence type="ECO:0000259" key="2">
    <source>
        <dbReference type="Pfam" id="PF05050"/>
    </source>
</evidence>
<dbReference type="InterPro" id="IPR052514">
    <property type="entry name" value="SAM-dependent_MTase"/>
</dbReference>
<gene>
    <name evidence="3" type="ORF">PCOR1329_LOCUS45492</name>
</gene>
<evidence type="ECO:0000256" key="1">
    <source>
        <dbReference type="SAM" id="MobiDB-lite"/>
    </source>
</evidence>
<dbReference type="Pfam" id="PF05050">
    <property type="entry name" value="Methyltransf_21"/>
    <property type="match status" value="1"/>
</dbReference>
<proteinExistence type="predicted"/>
<feature type="region of interest" description="Disordered" evidence="1">
    <location>
        <begin position="876"/>
        <end position="920"/>
    </location>
</feature>
<accession>A0ABN9U5S7</accession>
<feature type="compositionally biased region" description="Low complexity" evidence="1">
    <location>
        <begin position="1675"/>
        <end position="1688"/>
    </location>
</feature>
<dbReference type="Gene3D" id="3.40.50.150">
    <property type="entry name" value="Vaccinia Virus protein VP39"/>
    <property type="match status" value="1"/>
</dbReference>
<dbReference type="InterPro" id="IPR006342">
    <property type="entry name" value="FkbM_mtfrase"/>
</dbReference>
<feature type="non-terminal residue" evidence="3">
    <location>
        <position position="2086"/>
    </location>
</feature>
<dbReference type="Proteomes" id="UP001189429">
    <property type="component" value="Unassembled WGS sequence"/>
</dbReference>
<dbReference type="SUPFAM" id="SSF53335">
    <property type="entry name" value="S-adenosyl-L-methionine-dependent methyltransferases"/>
    <property type="match status" value="1"/>
</dbReference>
<evidence type="ECO:0000313" key="3">
    <source>
        <dbReference type="EMBL" id="CAK0854353.1"/>
    </source>
</evidence>
<organism evidence="3 4">
    <name type="scientific">Prorocentrum cordatum</name>
    <dbReference type="NCBI Taxonomy" id="2364126"/>
    <lineage>
        <taxon>Eukaryota</taxon>
        <taxon>Sar</taxon>
        <taxon>Alveolata</taxon>
        <taxon>Dinophyceae</taxon>
        <taxon>Prorocentrales</taxon>
        <taxon>Prorocentraceae</taxon>
        <taxon>Prorocentrum</taxon>
    </lineage>
</organism>
<feature type="compositionally biased region" description="Low complexity" evidence="1">
    <location>
        <begin position="884"/>
        <end position="899"/>
    </location>
</feature>
<dbReference type="InterPro" id="IPR029063">
    <property type="entry name" value="SAM-dependent_MTases_sf"/>
</dbReference>
<feature type="compositionally biased region" description="Pro residues" evidence="1">
    <location>
        <begin position="1636"/>
        <end position="1650"/>
    </location>
</feature>
<feature type="domain" description="Methyltransferase FkbM" evidence="2">
    <location>
        <begin position="1001"/>
        <end position="1114"/>
    </location>
</feature>
<feature type="compositionally biased region" description="Low complexity" evidence="1">
    <location>
        <begin position="60"/>
        <end position="73"/>
    </location>
</feature>
<name>A0ABN9U5S7_9DINO</name>
<comment type="caution">
    <text evidence="3">The sequence shown here is derived from an EMBL/GenBank/DDBJ whole genome shotgun (WGS) entry which is preliminary data.</text>
</comment>
<dbReference type="EMBL" id="CAUYUJ010015471">
    <property type="protein sequence ID" value="CAK0854353.1"/>
    <property type="molecule type" value="Genomic_DNA"/>
</dbReference>
<dbReference type="PANTHER" id="PTHR34203">
    <property type="entry name" value="METHYLTRANSFERASE, FKBM FAMILY PROTEIN"/>
    <property type="match status" value="1"/>
</dbReference>
<feature type="region of interest" description="Disordered" evidence="1">
    <location>
        <begin position="1403"/>
        <end position="1433"/>
    </location>
</feature>
<keyword evidence="4" id="KW-1185">Reference proteome</keyword>
<reference evidence="3" key="1">
    <citation type="submission" date="2023-10" db="EMBL/GenBank/DDBJ databases">
        <authorList>
            <person name="Chen Y."/>
            <person name="Shah S."/>
            <person name="Dougan E. K."/>
            <person name="Thang M."/>
            <person name="Chan C."/>
        </authorList>
    </citation>
    <scope>NUCLEOTIDE SEQUENCE [LARGE SCALE GENOMIC DNA]</scope>
</reference>
<dbReference type="NCBIfam" id="TIGR01444">
    <property type="entry name" value="fkbM_fam"/>
    <property type="match status" value="1"/>
</dbReference>
<protein>
    <recommendedName>
        <fullName evidence="2">Methyltransferase FkbM domain-containing protein</fullName>
    </recommendedName>
</protein>
<sequence length="2086" mass="225006">MADRSRSPPARHQLAVWDPYLPEGGQLEHGVSWDPYFAGGPAEVAAQASIRRRHAESHGSAADPASAPQASGPPCNPRQTAGRLGDDVARVAAGRTAEVLHQLMQCSLPCPEAVGEMAPQSQKLAAGVSARLHGEDVFVLAVYSRWRVPRADVVPLHRGGDGWVARLRDARTVDARSLTEVHTSFAPSPNETGRGASVHFQRRAPLEAQGATSSSEFAPARGLANQWAARVAAPRDPAETTQLCGSVAEIQPQALRGHAAASAAMGKPHGAQPRTDRVVQVRYILDVPFPLPFDARPWRCSRDVCGRTFPVADEDIRRAFPGILVHRPPRSAPIYMTAAFLTFVVQNFYDELNTRAVRRRILSLYAANALSLQLGSGAVAAVTAVPPAGALRSMLKVALGNFLDKAVARVQRLQCLYNGLVIRGDGNFKLAKRARLPVWGRRFHLRPFTVVLAWAGTDGSLLQPVTLKRGETLTSIVEDLAPLLDRIKATRLAAGLPPEACAPVFHATDNFRIQRKRLRALHRQKWPELHARVLARTPLGDATGTADVDACPTQITGDPRHDVIALRKLAPPTCNDWRDFIADHTDALNRLSAPAPPPPAPTLGAVPPRPSQEARRLLRFGVEQPADAFRWEVSLHPPAARELRELLGSAGALQSPVWTDEFQALPPRGTLERLAKRLGATLHPASGFHNFVDQPGFKREIRRIRKWYKPGRKLTRARRGMVRSEAAPARVRGVRSVFNAKVKTHYRRLLQDVRLEGLFAWRDAAAAIRAAGIAVQSGTVSVERVWSSLLDMFPDQARNISPEWFALCSNVAILRFNYRHFHVGRSPPWCDGDPLLAERMDHLAAQLRLMAAQGLDDAGGAMAALYERGAREWPGRGLRGGRAGQRADSSASAGGWAAAEDLPGDRGVAPRRGRAGSSELSRGEYNTRYIQCQRNPDSLLKARRVPWCKEEGPNDKFIKYSCWPYSVLLRKGTADTKCKEEIFNKGSYSRSLTRGCRAWLDLGAHIGLFSIAALMKGAREVIACEPFVPNYELAKRNTSGFGVTVLRQAVVAHSECARGHVDFHVCKNPANTWRHSVVPTRGRTVIKVPSISIDDVVQTYTQVDAVKLDIEGTEGQPEFDFQALRLEQEVEAESRRDEEARRARVVLADRDAVAGGDTTVLFALDSHWVGAVSAALPDWLRLQVNRQAMHEMLLVKAKACKWYSTPPHKYWDDAFNRVASVWQRPLTEQVGPSLTDWLRSGAQTVAAALLEQPAPTSTDALNWLPSIFHAVRCWPQAMPFDVEGGAAAAEAEAKSDAPPPDAAPAGALHPTSTPVEEGGRGEAAAAEASAPLMVETPRVTSGARAASPGATVRKYDYEVGDAVEYWSTSAVRWLRAKVLKTEGCPPGHVDLDIKPSAPLAKLRPHTDAPAEELAVAASSPPHPGTPGASTSAEGLAVAASPQAYLGGAEEPEGLAGAEELAVAASSPACPGSPGAAAPAALRATLLTEDRAFTILGPAVAELMLGGGKPCENRDRKIFRPGWHWLHIGKNDESPDAKAILQRTAPHAAANPSLPRRALVGMVLLGAPRPPGEQPGPWDIGPICYPILAAVALDAPISPVKGGQALWRLEEGTMQAVADALPGAEYREFPGAASALQPPPGGRAASPPRPPAAAIDTGSLDDDYATQLAIVLQDGASDSEGGASGSPSAPCTPPRSVAGGSESPRAATPASAGLRDTYHGIVLYQEGHNGPGSRLDPPTEDPLDPGGDISHRLQRATAAEWGEMHAKGLWDGFQDLGSVEATVHAALAEILQDTRSHREVGSDATFGVRLLAPTPFVAATRALCARGGWPAEAALLDLMAFTNFLETPGTTLRDHKKEIHARAPTLPCLQGNEVSKRKSSKKKFFFETLFGTGPDEWKQQAFVCNDGTPKGMRLAIKNHSRLAIVSNESNRTYETPWSEKAMGIHPVSRAMACTLCNCETDNSISGMGAHRSMCYNFLHAVSGQCESVEWIARPSPGGFTKRLALTSSPQTLLNPDQQADDSHQFFKDYAAWGFEHIMARGGPRDRVLSSRARPVFRDILRAIASFVAPEGPAQRALSERPDSGECA</sequence>